<dbReference type="PANTHER" id="PTHR37692">
    <property type="entry name" value="HYPOTHETICAL MEMBRANE SPANNING PROTEIN"/>
    <property type="match status" value="1"/>
</dbReference>
<reference evidence="2 3" key="1">
    <citation type="submission" date="2017-09" db="EMBL/GenBank/DDBJ databases">
        <title>Depth-based differentiation of microbial function through sediment-hosted aquifers and enrichment of novel symbionts in the deep terrestrial subsurface.</title>
        <authorList>
            <person name="Probst A.J."/>
            <person name="Ladd B."/>
            <person name="Jarett J.K."/>
            <person name="Geller-Mcgrath D.E."/>
            <person name="Sieber C.M."/>
            <person name="Emerson J.B."/>
            <person name="Anantharaman K."/>
            <person name="Thomas B.C."/>
            <person name="Malmstrom R."/>
            <person name="Stieglmeier M."/>
            <person name="Klingl A."/>
            <person name="Woyke T."/>
            <person name="Ryan C.M."/>
            <person name="Banfield J.F."/>
        </authorList>
    </citation>
    <scope>NUCLEOTIDE SEQUENCE [LARGE SCALE GENOMIC DNA]</scope>
    <source>
        <strain evidence="2">CG17_big_fil_post_rev_8_21_14_2_50_48_46</strain>
    </source>
</reference>
<feature type="transmembrane region" description="Helical" evidence="1">
    <location>
        <begin position="120"/>
        <end position="145"/>
    </location>
</feature>
<name>A0A2M7G3L1_9BACT</name>
<dbReference type="EMBL" id="PFFQ01000037">
    <property type="protein sequence ID" value="PIW16460.1"/>
    <property type="molecule type" value="Genomic_DNA"/>
</dbReference>
<organism evidence="2 3">
    <name type="scientific">bacterium (Candidatus Blackallbacteria) CG17_big_fil_post_rev_8_21_14_2_50_48_46</name>
    <dbReference type="NCBI Taxonomy" id="2014261"/>
    <lineage>
        <taxon>Bacteria</taxon>
        <taxon>Candidatus Blackallbacteria</taxon>
    </lineage>
</organism>
<dbReference type="InterPro" id="IPR007352">
    <property type="entry name" value="DUF420"/>
</dbReference>
<comment type="caution">
    <text evidence="2">The sequence shown here is derived from an EMBL/GenBank/DDBJ whole genome shotgun (WGS) entry which is preliminary data.</text>
</comment>
<proteinExistence type="predicted"/>
<keyword evidence="1" id="KW-0472">Membrane</keyword>
<protein>
    <submittedName>
        <fullName evidence="2">DUF420 domain-containing protein</fullName>
    </submittedName>
</protein>
<evidence type="ECO:0000313" key="2">
    <source>
        <dbReference type="EMBL" id="PIW16460.1"/>
    </source>
</evidence>
<feature type="transmembrane region" description="Helical" evidence="1">
    <location>
        <begin position="157"/>
        <end position="180"/>
    </location>
</feature>
<gene>
    <name evidence="2" type="ORF">COW36_11870</name>
</gene>
<sequence>MQTTLDARFDRKVAIPAILGVSAVAIAFLFWLIYFRQAQTSQATWVNGLPGLNAFFNGTSATLILLGYQAIKRKQPLVHMRYMLGAFTSSSLFLVSYIVYHSLHGDTKFLAEGLIRPIYFFTLISHIGLSIVALPLVFTTFYFALSRKTEIHRKLARWTYPLWLYVSVTGVLIVLLLKIFNPA</sequence>
<dbReference type="Proteomes" id="UP000231019">
    <property type="component" value="Unassembled WGS sequence"/>
</dbReference>
<feature type="transmembrane region" description="Helical" evidence="1">
    <location>
        <begin position="54"/>
        <end position="71"/>
    </location>
</feature>
<evidence type="ECO:0000256" key="1">
    <source>
        <dbReference type="SAM" id="Phobius"/>
    </source>
</evidence>
<keyword evidence="1" id="KW-0812">Transmembrane</keyword>
<keyword evidence="1" id="KW-1133">Transmembrane helix</keyword>
<accession>A0A2M7G3L1</accession>
<dbReference type="PANTHER" id="PTHR37692:SF1">
    <property type="entry name" value="DUF420 DOMAIN-CONTAINING PROTEIN"/>
    <property type="match status" value="1"/>
</dbReference>
<feature type="transmembrane region" description="Helical" evidence="1">
    <location>
        <begin position="83"/>
        <end position="100"/>
    </location>
</feature>
<evidence type="ECO:0000313" key="3">
    <source>
        <dbReference type="Proteomes" id="UP000231019"/>
    </source>
</evidence>
<feature type="transmembrane region" description="Helical" evidence="1">
    <location>
        <begin position="12"/>
        <end position="34"/>
    </location>
</feature>
<dbReference type="AlphaFoldDB" id="A0A2M7G3L1"/>
<dbReference type="Pfam" id="PF04238">
    <property type="entry name" value="DUF420"/>
    <property type="match status" value="1"/>
</dbReference>